<feature type="region of interest" description="Disordered" evidence="1">
    <location>
        <begin position="14"/>
        <end position="142"/>
    </location>
</feature>
<proteinExistence type="predicted"/>
<reference evidence="2" key="1">
    <citation type="submission" date="2019-08" db="EMBL/GenBank/DDBJ databases">
        <authorList>
            <person name="Kucharzyk K."/>
            <person name="Murdoch R.W."/>
            <person name="Higgins S."/>
            <person name="Loffler F."/>
        </authorList>
    </citation>
    <scope>NUCLEOTIDE SEQUENCE</scope>
</reference>
<accession>A0A644ZA32</accession>
<sequence>MPCPRYCVAAARGASPPNAWHESSRCPYAPSSETSMRWRTAARRSGPARARAVDMDWPKARPCRPSACPRRRPWRSWRPCQPHPMPPTRIWQQPVSGRSWTSLIPGPERKPTSWPIASGSTRLPPPRAQSGRGWRRRWPSSG</sequence>
<dbReference type="AlphaFoldDB" id="A0A644ZA32"/>
<name>A0A644ZA32_9ZZZZ</name>
<organism evidence="2">
    <name type="scientific">bioreactor metagenome</name>
    <dbReference type="NCBI Taxonomy" id="1076179"/>
    <lineage>
        <taxon>unclassified sequences</taxon>
        <taxon>metagenomes</taxon>
        <taxon>ecological metagenomes</taxon>
    </lineage>
</organism>
<dbReference type="EMBL" id="VSSQ01007739">
    <property type="protein sequence ID" value="MPM36831.1"/>
    <property type="molecule type" value="Genomic_DNA"/>
</dbReference>
<evidence type="ECO:0000313" key="2">
    <source>
        <dbReference type="EMBL" id="MPM36831.1"/>
    </source>
</evidence>
<gene>
    <name evidence="2" type="ORF">SDC9_83434</name>
</gene>
<feature type="compositionally biased region" description="Basic residues" evidence="1">
    <location>
        <begin position="133"/>
        <end position="142"/>
    </location>
</feature>
<feature type="compositionally biased region" description="Polar residues" evidence="1">
    <location>
        <begin position="90"/>
        <end position="102"/>
    </location>
</feature>
<evidence type="ECO:0000256" key="1">
    <source>
        <dbReference type="SAM" id="MobiDB-lite"/>
    </source>
</evidence>
<comment type="caution">
    <text evidence="2">The sequence shown here is derived from an EMBL/GenBank/DDBJ whole genome shotgun (WGS) entry which is preliminary data.</text>
</comment>
<protein>
    <submittedName>
        <fullName evidence="2">Uncharacterized protein</fullName>
    </submittedName>
</protein>